<name>D0LMW0_HALO1</name>
<dbReference type="Proteomes" id="UP000001880">
    <property type="component" value="Chromosome"/>
</dbReference>
<evidence type="ECO:0000256" key="1">
    <source>
        <dbReference type="SAM" id="MobiDB-lite"/>
    </source>
</evidence>
<feature type="domain" description="Phage tail collar" evidence="2">
    <location>
        <begin position="113"/>
        <end position="169"/>
    </location>
</feature>
<evidence type="ECO:0000259" key="2">
    <source>
        <dbReference type="Pfam" id="PF07484"/>
    </source>
</evidence>
<dbReference type="SUPFAM" id="SSF88874">
    <property type="entry name" value="Receptor-binding domain of short tail fibre protein gp12"/>
    <property type="match status" value="1"/>
</dbReference>
<dbReference type="HOGENOM" id="CLU_1052778_0_0_7"/>
<reference evidence="3 4" key="1">
    <citation type="journal article" date="2010" name="Stand. Genomic Sci.">
        <title>Complete genome sequence of Haliangium ochraceum type strain (SMP-2).</title>
        <authorList>
            <consortium name="US DOE Joint Genome Institute (JGI-PGF)"/>
            <person name="Ivanova N."/>
            <person name="Daum C."/>
            <person name="Lang E."/>
            <person name="Abt B."/>
            <person name="Kopitz M."/>
            <person name="Saunders E."/>
            <person name="Lapidus A."/>
            <person name="Lucas S."/>
            <person name="Glavina Del Rio T."/>
            <person name="Nolan M."/>
            <person name="Tice H."/>
            <person name="Copeland A."/>
            <person name="Cheng J.F."/>
            <person name="Chen F."/>
            <person name="Bruce D."/>
            <person name="Goodwin L."/>
            <person name="Pitluck S."/>
            <person name="Mavromatis K."/>
            <person name="Pati A."/>
            <person name="Mikhailova N."/>
            <person name="Chen A."/>
            <person name="Palaniappan K."/>
            <person name="Land M."/>
            <person name="Hauser L."/>
            <person name="Chang Y.J."/>
            <person name="Jeffries C.D."/>
            <person name="Detter J.C."/>
            <person name="Brettin T."/>
            <person name="Rohde M."/>
            <person name="Goker M."/>
            <person name="Bristow J."/>
            <person name="Markowitz V."/>
            <person name="Eisen J.A."/>
            <person name="Hugenholtz P."/>
            <person name="Kyrpides N.C."/>
            <person name="Klenk H.P."/>
        </authorList>
    </citation>
    <scope>NUCLEOTIDE SEQUENCE [LARGE SCALE GENOMIC DNA]</scope>
    <source>
        <strain evidence="4">DSM 14365 / CIP 107738 / JCM 11303 / AJ 13395 / SMP-2</strain>
    </source>
</reference>
<dbReference type="PROSITE" id="PS51257">
    <property type="entry name" value="PROKAR_LIPOPROTEIN"/>
    <property type="match status" value="1"/>
</dbReference>
<dbReference type="STRING" id="502025.Hoch_0703"/>
<feature type="region of interest" description="Disordered" evidence="1">
    <location>
        <begin position="222"/>
        <end position="250"/>
    </location>
</feature>
<dbReference type="Gene3D" id="3.90.1340.10">
    <property type="entry name" value="Phage tail collar domain"/>
    <property type="match status" value="1"/>
</dbReference>
<accession>D0LMW0</accession>
<organism evidence="3 4">
    <name type="scientific">Haliangium ochraceum (strain DSM 14365 / JCM 11303 / SMP-2)</name>
    <dbReference type="NCBI Taxonomy" id="502025"/>
    <lineage>
        <taxon>Bacteria</taxon>
        <taxon>Pseudomonadati</taxon>
        <taxon>Myxococcota</taxon>
        <taxon>Polyangia</taxon>
        <taxon>Haliangiales</taxon>
        <taxon>Kofleriaceae</taxon>
        <taxon>Haliangium</taxon>
    </lineage>
</organism>
<feature type="compositionally biased region" description="Polar residues" evidence="1">
    <location>
        <begin position="228"/>
        <end position="250"/>
    </location>
</feature>
<gene>
    <name evidence="3" type="ordered locus">Hoch_0703</name>
</gene>
<protein>
    <submittedName>
        <fullName evidence="3">Tail Collar domain protein</fullName>
    </submittedName>
</protein>
<evidence type="ECO:0000313" key="4">
    <source>
        <dbReference type="Proteomes" id="UP000001880"/>
    </source>
</evidence>
<dbReference type="InterPro" id="IPR037053">
    <property type="entry name" value="Phage_tail_collar_dom_sf"/>
</dbReference>
<dbReference type="CDD" id="cd22641">
    <property type="entry name" value="C24-like"/>
    <property type="match status" value="1"/>
</dbReference>
<evidence type="ECO:0000313" key="3">
    <source>
        <dbReference type="EMBL" id="ACY13331.1"/>
    </source>
</evidence>
<dbReference type="AlphaFoldDB" id="D0LMW0"/>
<dbReference type="eggNOG" id="COG4675">
    <property type="taxonomic scope" value="Bacteria"/>
</dbReference>
<sequence length="264" mass="27639">MSRLCKNTLTIVLVGLTAAFLGGCLGDSDASPGTPGQTLDAAPPPPVPPSPSCCTFGEGLIADGTHVRVEFGDEAGTVVEGNDLRFAATNAKLEELEARLQALQERAYEPSAGTLALSAAETAPDGWLFCDGSPLIRDDYPELFAAIGETYGAGDGVNTFVLPDCRGRTLIGAGQGNGLSDRQRGDVVGAEEHTLTIPEMPSHTHAEHPGTGTLWFQVFERGPGTWPNERSGNTLGQSTGATGGNQPHNIMQPSLTVQFIIKVR</sequence>
<proteinExistence type="predicted"/>
<dbReference type="Pfam" id="PF07484">
    <property type="entry name" value="Collar"/>
    <property type="match status" value="1"/>
</dbReference>
<dbReference type="EMBL" id="CP001804">
    <property type="protein sequence ID" value="ACY13331.1"/>
    <property type="molecule type" value="Genomic_DNA"/>
</dbReference>
<keyword evidence="4" id="KW-1185">Reference proteome</keyword>
<dbReference type="InterPro" id="IPR011083">
    <property type="entry name" value="Phage_tail_collar_dom"/>
</dbReference>
<dbReference type="KEGG" id="hoh:Hoch_0703"/>